<protein>
    <recommendedName>
        <fullName evidence="5">Acetyl-coenzyme A synthetase</fullName>
        <ecNumber evidence="5">6.2.1.1</ecNumber>
    </recommendedName>
</protein>
<dbReference type="PROSITE" id="PS00455">
    <property type="entry name" value="AMP_BINDING"/>
    <property type="match status" value="1"/>
</dbReference>
<evidence type="ECO:0000259" key="8">
    <source>
        <dbReference type="Pfam" id="PF16177"/>
    </source>
</evidence>
<organism evidence="11">
    <name type="scientific">Enterobius vermicularis</name>
    <name type="common">Human pinworm</name>
    <dbReference type="NCBI Taxonomy" id="51028"/>
    <lineage>
        <taxon>Eukaryota</taxon>
        <taxon>Metazoa</taxon>
        <taxon>Ecdysozoa</taxon>
        <taxon>Nematoda</taxon>
        <taxon>Chromadorea</taxon>
        <taxon>Rhabditida</taxon>
        <taxon>Spirurina</taxon>
        <taxon>Oxyuridomorpha</taxon>
        <taxon>Oxyuroidea</taxon>
        <taxon>Oxyuridae</taxon>
        <taxon>Enterobius</taxon>
    </lineage>
</organism>
<feature type="domain" description="AMP-dependent synthetase/ligase" evidence="6">
    <location>
        <begin position="106"/>
        <end position="475"/>
    </location>
</feature>
<proteinExistence type="inferred from homology"/>
<dbReference type="GO" id="GO:0003987">
    <property type="term" value="F:acetate-CoA ligase activity"/>
    <property type="evidence" value="ECO:0007669"/>
    <property type="project" value="UniProtKB-UniRule"/>
</dbReference>
<dbReference type="Pfam" id="PF13193">
    <property type="entry name" value="AMP-binding_C"/>
    <property type="match status" value="1"/>
</dbReference>
<evidence type="ECO:0000256" key="5">
    <source>
        <dbReference type="RuleBase" id="RU361147"/>
    </source>
</evidence>
<evidence type="ECO:0000259" key="6">
    <source>
        <dbReference type="Pfam" id="PF00501"/>
    </source>
</evidence>
<gene>
    <name evidence="9" type="ORF">EVEC_LOCUS10591</name>
</gene>
<dbReference type="Gene3D" id="3.30.300.30">
    <property type="match status" value="1"/>
</dbReference>
<dbReference type="InterPro" id="IPR020845">
    <property type="entry name" value="AMP-binding_CS"/>
</dbReference>
<dbReference type="Pfam" id="PF00501">
    <property type="entry name" value="AMP-binding"/>
    <property type="match status" value="1"/>
</dbReference>
<dbReference type="WBParaSite" id="EVEC_0001128301-mRNA-1">
    <property type="protein sequence ID" value="EVEC_0001128301-mRNA-1"/>
    <property type="gene ID" value="EVEC_0001128301"/>
</dbReference>
<feature type="domain" description="AMP-binding enzyme C-terminal" evidence="7">
    <location>
        <begin position="536"/>
        <end position="614"/>
    </location>
</feature>
<dbReference type="GO" id="GO:0016208">
    <property type="term" value="F:AMP binding"/>
    <property type="evidence" value="ECO:0007669"/>
    <property type="project" value="InterPro"/>
</dbReference>
<evidence type="ECO:0000256" key="4">
    <source>
        <dbReference type="ARBA" id="ARBA00022840"/>
    </source>
</evidence>
<dbReference type="InterPro" id="IPR032387">
    <property type="entry name" value="ACAS_N"/>
</dbReference>
<keyword evidence="10" id="KW-1185">Reference proteome</keyword>
<evidence type="ECO:0000313" key="10">
    <source>
        <dbReference type="Proteomes" id="UP000274131"/>
    </source>
</evidence>
<dbReference type="AlphaFoldDB" id="A0A0N4VK95"/>
<dbReference type="InterPro" id="IPR025110">
    <property type="entry name" value="AMP-bd_C"/>
</dbReference>
<dbReference type="Proteomes" id="UP000274131">
    <property type="component" value="Unassembled WGS sequence"/>
</dbReference>
<dbReference type="NCBIfam" id="TIGR02188">
    <property type="entry name" value="Ac_CoA_lig_AcsA"/>
    <property type="match status" value="1"/>
</dbReference>
<evidence type="ECO:0000256" key="1">
    <source>
        <dbReference type="ARBA" id="ARBA00006432"/>
    </source>
</evidence>
<dbReference type="InterPro" id="IPR000873">
    <property type="entry name" value="AMP-dep_synth/lig_dom"/>
</dbReference>
<evidence type="ECO:0000256" key="3">
    <source>
        <dbReference type="ARBA" id="ARBA00022741"/>
    </source>
</evidence>
<dbReference type="SUPFAM" id="SSF56801">
    <property type="entry name" value="Acetyl-CoA synthetase-like"/>
    <property type="match status" value="1"/>
</dbReference>
<comment type="catalytic activity">
    <reaction evidence="5">
        <text>acetate + ATP + CoA = acetyl-CoA + AMP + diphosphate</text>
        <dbReference type="Rhea" id="RHEA:23176"/>
        <dbReference type="ChEBI" id="CHEBI:30089"/>
        <dbReference type="ChEBI" id="CHEBI:30616"/>
        <dbReference type="ChEBI" id="CHEBI:33019"/>
        <dbReference type="ChEBI" id="CHEBI:57287"/>
        <dbReference type="ChEBI" id="CHEBI:57288"/>
        <dbReference type="ChEBI" id="CHEBI:456215"/>
        <dbReference type="EC" id="6.2.1.1"/>
    </reaction>
</comment>
<keyword evidence="3 5" id="KW-0547">Nucleotide-binding</keyword>
<evidence type="ECO:0000313" key="11">
    <source>
        <dbReference type="WBParaSite" id="EVEC_0001128301-mRNA-1"/>
    </source>
</evidence>
<keyword evidence="2 5" id="KW-0436">Ligase</keyword>
<keyword evidence="4 5" id="KW-0067">ATP-binding</keyword>
<dbReference type="InterPro" id="IPR045851">
    <property type="entry name" value="AMP-bd_C_sf"/>
</dbReference>
<reference evidence="11" key="1">
    <citation type="submission" date="2017-02" db="UniProtKB">
        <authorList>
            <consortium name="WormBaseParasite"/>
        </authorList>
    </citation>
    <scope>IDENTIFICATION</scope>
</reference>
<dbReference type="PANTHER" id="PTHR24095:SF244">
    <property type="entry name" value="ACETYL-COENZYME A SYNTHETASE"/>
    <property type="match status" value="1"/>
</dbReference>
<feature type="domain" description="Acetyl-coenzyme A synthetase N-terminal" evidence="8">
    <location>
        <begin position="39"/>
        <end position="98"/>
    </location>
</feature>
<dbReference type="EC" id="6.2.1.1" evidence="5"/>
<dbReference type="EMBL" id="UXUI01010981">
    <property type="protein sequence ID" value="VDD95840.1"/>
    <property type="molecule type" value="Genomic_DNA"/>
</dbReference>
<accession>A0A0N4VK95</accession>
<dbReference type="NCBIfam" id="NF001208">
    <property type="entry name" value="PRK00174.1"/>
    <property type="match status" value="1"/>
</dbReference>
<dbReference type="Pfam" id="PF16177">
    <property type="entry name" value="ACAS_N"/>
    <property type="match status" value="1"/>
</dbReference>
<dbReference type="FunFam" id="3.40.50.12780:FF:000001">
    <property type="entry name" value="Acetyl-coenzyme A synthetase"/>
    <property type="match status" value="1"/>
</dbReference>
<reference evidence="9 10" key="2">
    <citation type="submission" date="2018-10" db="EMBL/GenBank/DDBJ databases">
        <authorList>
            <consortium name="Pathogen Informatics"/>
        </authorList>
    </citation>
    <scope>NUCLEOTIDE SEQUENCE [LARGE SCALE GENOMIC DNA]</scope>
</reference>
<evidence type="ECO:0000256" key="2">
    <source>
        <dbReference type="ARBA" id="ARBA00022598"/>
    </source>
</evidence>
<comment type="similarity">
    <text evidence="1 5">Belongs to the ATP-dependent AMP-binding enzyme family.</text>
</comment>
<evidence type="ECO:0000259" key="7">
    <source>
        <dbReference type="Pfam" id="PF13193"/>
    </source>
</evidence>
<dbReference type="STRING" id="51028.A0A0N4VK95"/>
<dbReference type="InterPro" id="IPR042099">
    <property type="entry name" value="ANL_N_sf"/>
</dbReference>
<dbReference type="GO" id="GO:0019427">
    <property type="term" value="P:acetyl-CoA biosynthetic process from acetate"/>
    <property type="evidence" value="ECO:0007669"/>
    <property type="project" value="InterPro"/>
</dbReference>
<dbReference type="OrthoDB" id="1706066at2759"/>
<name>A0A0N4VK95_ENTVE</name>
<dbReference type="PANTHER" id="PTHR24095">
    <property type="entry name" value="ACETYL-COENZYME A SYNTHETASE"/>
    <property type="match status" value="1"/>
</dbReference>
<sequence length="657" mass="72513">MSETGVKFTIGDPLKDTDEYFEPPAPLLAGAHVSGMKSYQEMYEESINDSDKFWKTVAEQLYFERKSSKGLEWNFDPREGKVFVRFMEGAKTNIAYNCLERNISHGYGSQTAFIWEGNEPGDSYSITFQDLLDKVVIFSAVLRKHGVRKGDVVAIYLPMILELPIAMLACARIGAVHSVIFAGYGANALATRVSQAKACLIVTCDVYFRGSKMISSKAIVNQALDMFSPQVVYKANRDFIWNDEMNECSNMESAVEWCESEDPLFVLYTSGSTGKPKGLVHATAGYMVYTYATTKYVFDARNADVFWCTADCGWITGHSFVVYGTLLNGMTSVIFEGIPTYPSASRLWEVVEKYKVNTLYTSPTVIRLLMGKGEGPLRQNDKSSLRILASAGEPIDPKAWKWFYTEVGGNCCAVLDTYWQTEAGGPMITPIPGATVCKPGSATLPFFGIKVALLDKNGVEIRGPGEGNLCFKAPWPSLCRTVLGDSLRYESTYFAPYPGYFFTGDGARRDEDGYIWITGRVDDLINVSGHLLSTAEIESALALDDDVVEVAVVAAPHDIKGSFPYAFVRLRDGKRLTEEKVVALKTLVRKKISPIAVPDVIQSVPGLPKTRSGKTPRRILRKVAEGDVGADLGDTSTLINPKIIRSLWDSRRSCKSG</sequence>
<evidence type="ECO:0000313" key="9">
    <source>
        <dbReference type="EMBL" id="VDD95840.1"/>
    </source>
</evidence>
<dbReference type="GO" id="GO:0005524">
    <property type="term" value="F:ATP binding"/>
    <property type="evidence" value="ECO:0007669"/>
    <property type="project" value="UniProtKB-UniRule"/>
</dbReference>
<dbReference type="InterPro" id="IPR011904">
    <property type="entry name" value="Ac_CoA_lig"/>
</dbReference>
<dbReference type="Gene3D" id="3.40.50.12780">
    <property type="entry name" value="N-terminal domain of ligase-like"/>
    <property type="match status" value="1"/>
</dbReference>